<sequence>MKVVIVGAHGGVARQLTPRLVAGGHDVVGVVRNPDHVADLEQDGASPVVLDIETATSADLAPHVRGADAVVFSAGAGGKGAPERKQHVDRDGALKLADAASASGVRRYLLVSAMGLQAVVDGATPDGVEPGFVDYLRAKLEAEDALRSRPELDLTVLRPGHLLDDEATGRVALSRSTLEVGGVPRADVAAVLAALLAAPGTAGETLELVSGDVPVEEAVAALA</sequence>
<gene>
    <name evidence="2" type="ORF">HLB09_09050</name>
</gene>
<dbReference type="AlphaFoldDB" id="A0A849BP73"/>
<evidence type="ECO:0000313" key="2">
    <source>
        <dbReference type="EMBL" id="NNH23235.1"/>
    </source>
</evidence>
<reference evidence="2 3" key="1">
    <citation type="submission" date="2020-05" db="EMBL/GenBank/DDBJ databases">
        <title>MicrobeNet Type strains.</title>
        <authorList>
            <person name="Nicholson A.C."/>
        </authorList>
    </citation>
    <scope>NUCLEOTIDE SEQUENCE [LARGE SCALE GENOMIC DNA]</scope>
    <source>
        <strain evidence="2 3">JCM 14547</strain>
    </source>
</reference>
<proteinExistence type="predicted"/>
<keyword evidence="3" id="KW-1185">Reference proteome</keyword>
<dbReference type="InterPro" id="IPR016040">
    <property type="entry name" value="NAD(P)-bd_dom"/>
</dbReference>
<dbReference type="InterPro" id="IPR036291">
    <property type="entry name" value="NAD(P)-bd_dom_sf"/>
</dbReference>
<dbReference type="EMBL" id="JABEMA010000113">
    <property type="protein sequence ID" value="NNH23235.1"/>
    <property type="molecule type" value="Genomic_DNA"/>
</dbReference>
<dbReference type="Pfam" id="PF13460">
    <property type="entry name" value="NAD_binding_10"/>
    <property type="match status" value="1"/>
</dbReference>
<dbReference type="SUPFAM" id="SSF51735">
    <property type="entry name" value="NAD(P)-binding Rossmann-fold domains"/>
    <property type="match status" value="1"/>
</dbReference>
<protein>
    <submittedName>
        <fullName evidence="2">SDR family oxidoreductase</fullName>
    </submittedName>
</protein>
<dbReference type="PANTHER" id="PTHR15020:SF50">
    <property type="entry name" value="UPF0659 PROTEIN YMR090W"/>
    <property type="match status" value="1"/>
</dbReference>
<dbReference type="RefSeq" id="WP_171203057.1">
    <property type="nucleotide sequence ID" value="NZ_BAAANP010000013.1"/>
</dbReference>
<dbReference type="CDD" id="cd05243">
    <property type="entry name" value="SDR_a5"/>
    <property type="match status" value="1"/>
</dbReference>
<organism evidence="2 3">
    <name type="scientific">Pseudokineococcus marinus</name>
    <dbReference type="NCBI Taxonomy" id="351215"/>
    <lineage>
        <taxon>Bacteria</taxon>
        <taxon>Bacillati</taxon>
        <taxon>Actinomycetota</taxon>
        <taxon>Actinomycetes</taxon>
        <taxon>Kineosporiales</taxon>
        <taxon>Kineosporiaceae</taxon>
        <taxon>Pseudokineococcus</taxon>
    </lineage>
</organism>
<evidence type="ECO:0000259" key="1">
    <source>
        <dbReference type="Pfam" id="PF13460"/>
    </source>
</evidence>
<dbReference type="Gene3D" id="3.40.50.720">
    <property type="entry name" value="NAD(P)-binding Rossmann-like Domain"/>
    <property type="match status" value="1"/>
</dbReference>
<evidence type="ECO:0000313" key="3">
    <source>
        <dbReference type="Proteomes" id="UP000555552"/>
    </source>
</evidence>
<name>A0A849BP73_9ACTN</name>
<feature type="domain" description="NAD(P)-binding" evidence="1">
    <location>
        <begin position="7"/>
        <end position="199"/>
    </location>
</feature>
<accession>A0A849BP73</accession>
<dbReference type="PANTHER" id="PTHR15020">
    <property type="entry name" value="FLAVIN REDUCTASE-RELATED"/>
    <property type="match status" value="1"/>
</dbReference>
<dbReference type="Proteomes" id="UP000555552">
    <property type="component" value="Unassembled WGS sequence"/>
</dbReference>
<comment type="caution">
    <text evidence="2">The sequence shown here is derived from an EMBL/GenBank/DDBJ whole genome shotgun (WGS) entry which is preliminary data.</text>
</comment>